<evidence type="ECO:0000256" key="1">
    <source>
        <dbReference type="SAM" id="SignalP"/>
    </source>
</evidence>
<name>A0A7J6MMM1_PERCH</name>
<gene>
    <name evidence="2" type="ORF">FOL47_000338</name>
</gene>
<comment type="caution">
    <text evidence="2">The sequence shown here is derived from an EMBL/GenBank/DDBJ whole genome shotgun (WGS) entry which is preliminary data.</text>
</comment>
<protein>
    <submittedName>
        <fullName evidence="2">Uncharacterized protein</fullName>
    </submittedName>
</protein>
<evidence type="ECO:0000313" key="2">
    <source>
        <dbReference type="EMBL" id="KAF4672587.1"/>
    </source>
</evidence>
<feature type="signal peptide" evidence="1">
    <location>
        <begin position="1"/>
        <end position="20"/>
    </location>
</feature>
<evidence type="ECO:0000313" key="3">
    <source>
        <dbReference type="Proteomes" id="UP000591131"/>
    </source>
</evidence>
<reference evidence="2 3" key="1">
    <citation type="submission" date="2020-04" db="EMBL/GenBank/DDBJ databases">
        <title>Perkinsus chesapeaki whole genome sequence.</title>
        <authorList>
            <person name="Bogema D.R."/>
        </authorList>
    </citation>
    <scope>NUCLEOTIDE SEQUENCE [LARGE SCALE GENOMIC DNA]</scope>
    <source>
        <strain evidence="2">ATCC PRA-425</strain>
    </source>
</reference>
<keyword evidence="1" id="KW-0732">Signal</keyword>
<keyword evidence="3" id="KW-1185">Reference proteome</keyword>
<organism evidence="2 3">
    <name type="scientific">Perkinsus chesapeaki</name>
    <name type="common">Clam parasite</name>
    <name type="synonym">Perkinsus andrewsi</name>
    <dbReference type="NCBI Taxonomy" id="330153"/>
    <lineage>
        <taxon>Eukaryota</taxon>
        <taxon>Sar</taxon>
        <taxon>Alveolata</taxon>
        <taxon>Perkinsozoa</taxon>
        <taxon>Perkinsea</taxon>
        <taxon>Perkinsida</taxon>
        <taxon>Perkinsidae</taxon>
        <taxon>Perkinsus</taxon>
    </lineage>
</organism>
<dbReference type="EMBL" id="JAAPAO010000105">
    <property type="protein sequence ID" value="KAF4672587.1"/>
    <property type="molecule type" value="Genomic_DNA"/>
</dbReference>
<proteinExistence type="predicted"/>
<accession>A0A7J6MMM1</accession>
<feature type="chain" id="PRO_5029677770" evidence="1">
    <location>
        <begin position="21"/>
        <end position="171"/>
    </location>
</feature>
<dbReference type="AlphaFoldDB" id="A0A7J6MMM1"/>
<dbReference type="Proteomes" id="UP000591131">
    <property type="component" value="Unassembled WGS sequence"/>
</dbReference>
<sequence>MSIRVIITLLTTLFLKEVISFEPLDGRVFFAEEVNTWEHTLQIIIAFSQVSGRPFASVRVEYAEYSMYLPDLPHTVYIPYHIDANDPSLIHLDWGNQDYRRMQFINYINFMEPGGANPDNFLTVTRRMTGVSEVLDLSMGLSPFPLVLDEQDTEDEPFHQILINFCYLASS</sequence>